<name>A0AAV7WKI7_PLEWA</name>
<organism evidence="1 2">
    <name type="scientific">Pleurodeles waltl</name>
    <name type="common">Iberian ribbed newt</name>
    <dbReference type="NCBI Taxonomy" id="8319"/>
    <lineage>
        <taxon>Eukaryota</taxon>
        <taxon>Metazoa</taxon>
        <taxon>Chordata</taxon>
        <taxon>Craniata</taxon>
        <taxon>Vertebrata</taxon>
        <taxon>Euteleostomi</taxon>
        <taxon>Amphibia</taxon>
        <taxon>Batrachia</taxon>
        <taxon>Caudata</taxon>
        <taxon>Salamandroidea</taxon>
        <taxon>Salamandridae</taxon>
        <taxon>Pleurodelinae</taxon>
        <taxon>Pleurodeles</taxon>
    </lineage>
</organism>
<sequence length="149" mass="16487">MNHVPNAQVIDHHEQAQTVHFITTCALLQRMQLTSCGVVYLEGSFIVLEQMFQHSAASFLDTLTYDQLRAALRGLHDTFPAAPTFTILEEWNHEPPDGLLGRMSVGAAWSGAALGRWAALHWSHWISAQTRGAQADAEQIDGRIGLRAL</sequence>
<accession>A0AAV7WKI7</accession>
<dbReference type="Proteomes" id="UP001066276">
    <property type="component" value="Chromosome 1_1"/>
</dbReference>
<evidence type="ECO:0000313" key="1">
    <source>
        <dbReference type="EMBL" id="KAJ1213689.1"/>
    </source>
</evidence>
<reference evidence="1" key="1">
    <citation type="journal article" date="2022" name="bioRxiv">
        <title>Sequencing and chromosome-scale assembly of the giantPleurodeles waltlgenome.</title>
        <authorList>
            <person name="Brown T."/>
            <person name="Elewa A."/>
            <person name="Iarovenko S."/>
            <person name="Subramanian E."/>
            <person name="Araus A.J."/>
            <person name="Petzold A."/>
            <person name="Susuki M."/>
            <person name="Suzuki K.-i.T."/>
            <person name="Hayashi T."/>
            <person name="Toyoda A."/>
            <person name="Oliveira C."/>
            <person name="Osipova E."/>
            <person name="Leigh N.D."/>
            <person name="Simon A."/>
            <person name="Yun M.H."/>
        </authorList>
    </citation>
    <scope>NUCLEOTIDE SEQUENCE</scope>
    <source>
        <strain evidence="1">20211129_DDA</strain>
        <tissue evidence="1">Liver</tissue>
    </source>
</reference>
<evidence type="ECO:0000313" key="2">
    <source>
        <dbReference type="Proteomes" id="UP001066276"/>
    </source>
</evidence>
<dbReference type="AlphaFoldDB" id="A0AAV7WKI7"/>
<proteinExistence type="predicted"/>
<protein>
    <submittedName>
        <fullName evidence="1">Uncharacterized protein</fullName>
    </submittedName>
</protein>
<gene>
    <name evidence="1" type="ORF">NDU88_001321</name>
</gene>
<dbReference type="EMBL" id="JANPWB010000001">
    <property type="protein sequence ID" value="KAJ1213689.1"/>
    <property type="molecule type" value="Genomic_DNA"/>
</dbReference>
<keyword evidence="2" id="KW-1185">Reference proteome</keyword>
<comment type="caution">
    <text evidence="1">The sequence shown here is derived from an EMBL/GenBank/DDBJ whole genome shotgun (WGS) entry which is preliminary data.</text>
</comment>